<dbReference type="Gene3D" id="3.40.50.300">
    <property type="entry name" value="P-loop containing nucleotide triphosphate hydrolases"/>
    <property type="match status" value="2"/>
</dbReference>
<proteinExistence type="predicted"/>
<gene>
    <name evidence="7" type="ORF">GCM10009788_32810</name>
</gene>
<dbReference type="PROSITE" id="PS50893">
    <property type="entry name" value="ABC_TRANSPORTER_2"/>
    <property type="match status" value="2"/>
</dbReference>
<accession>A0ABN2AT94</accession>
<dbReference type="InterPro" id="IPR027417">
    <property type="entry name" value="P-loop_NTPase"/>
</dbReference>
<keyword evidence="8" id="KW-1185">Reference proteome</keyword>
<evidence type="ECO:0000313" key="8">
    <source>
        <dbReference type="Proteomes" id="UP001500842"/>
    </source>
</evidence>
<feature type="domain" description="ABC transporter" evidence="6">
    <location>
        <begin position="264"/>
        <end position="517"/>
    </location>
</feature>
<feature type="compositionally biased region" description="Polar residues" evidence="5">
    <location>
        <begin position="496"/>
        <end position="506"/>
    </location>
</feature>
<keyword evidence="1" id="KW-0813">Transport</keyword>
<dbReference type="EMBL" id="BAAAOR010000024">
    <property type="protein sequence ID" value="GAA1526712.1"/>
    <property type="molecule type" value="Genomic_DNA"/>
</dbReference>
<protein>
    <submittedName>
        <fullName evidence="7">Sugar ABC transporter ATP-binding protein</fullName>
    </submittedName>
</protein>
<organism evidence="7 8">
    <name type="scientific">Nocardioides humi</name>
    <dbReference type="NCBI Taxonomy" id="449461"/>
    <lineage>
        <taxon>Bacteria</taxon>
        <taxon>Bacillati</taxon>
        <taxon>Actinomycetota</taxon>
        <taxon>Actinomycetes</taxon>
        <taxon>Propionibacteriales</taxon>
        <taxon>Nocardioidaceae</taxon>
        <taxon>Nocardioides</taxon>
    </lineage>
</organism>
<dbReference type="InterPro" id="IPR050107">
    <property type="entry name" value="ABC_carbohydrate_import_ATPase"/>
</dbReference>
<dbReference type="PROSITE" id="PS00211">
    <property type="entry name" value="ABC_TRANSPORTER_1"/>
    <property type="match status" value="1"/>
</dbReference>
<evidence type="ECO:0000256" key="3">
    <source>
        <dbReference type="ARBA" id="ARBA00022741"/>
    </source>
</evidence>
<dbReference type="PANTHER" id="PTHR43790">
    <property type="entry name" value="CARBOHYDRATE TRANSPORT ATP-BINDING PROTEIN MG119-RELATED"/>
    <property type="match status" value="1"/>
</dbReference>
<dbReference type="SUPFAM" id="SSF52540">
    <property type="entry name" value="P-loop containing nucleoside triphosphate hydrolases"/>
    <property type="match status" value="2"/>
</dbReference>
<keyword evidence="3" id="KW-0547">Nucleotide-binding</keyword>
<dbReference type="SMART" id="SM00382">
    <property type="entry name" value="AAA"/>
    <property type="match status" value="2"/>
</dbReference>
<feature type="region of interest" description="Disordered" evidence="5">
    <location>
        <begin position="496"/>
        <end position="525"/>
    </location>
</feature>
<dbReference type="CDD" id="cd03216">
    <property type="entry name" value="ABC_Carb_Monos_I"/>
    <property type="match status" value="1"/>
</dbReference>
<keyword evidence="4 7" id="KW-0067">ATP-binding</keyword>
<dbReference type="CDD" id="cd03215">
    <property type="entry name" value="ABC_Carb_Monos_II"/>
    <property type="match status" value="1"/>
</dbReference>
<dbReference type="InterPro" id="IPR003439">
    <property type="entry name" value="ABC_transporter-like_ATP-bd"/>
</dbReference>
<evidence type="ECO:0000256" key="4">
    <source>
        <dbReference type="ARBA" id="ARBA00022840"/>
    </source>
</evidence>
<keyword evidence="2" id="KW-0677">Repeat</keyword>
<reference evidence="7 8" key="1">
    <citation type="journal article" date="2019" name="Int. J. Syst. Evol. Microbiol.">
        <title>The Global Catalogue of Microorganisms (GCM) 10K type strain sequencing project: providing services to taxonomists for standard genome sequencing and annotation.</title>
        <authorList>
            <consortium name="The Broad Institute Genomics Platform"/>
            <consortium name="The Broad Institute Genome Sequencing Center for Infectious Disease"/>
            <person name="Wu L."/>
            <person name="Ma J."/>
        </authorList>
    </citation>
    <scope>NUCLEOTIDE SEQUENCE [LARGE SCALE GENOMIC DNA]</scope>
    <source>
        <strain evidence="7 8">JCM 14942</strain>
    </source>
</reference>
<dbReference type="RefSeq" id="WP_141003211.1">
    <property type="nucleotide sequence ID" value="NZ_BAAAOR010000024.1"/>
</dbReference>
<sequence>MAENPEAPGSIDGESPILDVQGLVKQYPGTRALDSADFSLRSGEIHTLVGSNGAGKSTLVKMISGRERPDRGRLLVDGELVEPGVANYLTRYSIGYVSQEGSLDPELTAYENVYLGRELTTRGLVSYRRMRREARALADEFGFAVDLDRRVRELSPPDRKVVEILRALSVRPRILILDEPTAAIPKPDIEHLLGLMRTLRSRASIIFISHYMEEIFSVSDRITVMRDGRRVWVGDAADTAPDRLVAGMLGDKAYRAHQAVGSHSRVERASEGPVRLAVEGLRTRDGAVEDASLTVRGGEVVGLFGMVGAGKTELLEALYGMRRSESATFDVGGGGDGGRWSVRSAQTAGVALVPEDRLKNALVGEETGGWNLAAPHWRRAPRLFPRLGRLEAGLSEQARGLVTIKGDVTGQPISTLSGGNKQKVSVCRWLVNGRPPEILLLDEPTQGLDVVAREEIYQLIRRLADDGTAVVLASSDLDEAVTVSDRVVVMKAGTTREMQPDQQSRDSLLLEATSDVGAERGTDHV</sequence>
<dbReference type="InterPro" id="IPR003593">
    <property type="entry name" value="AAA+_ATPase"/>
</dbReference>
<name>A0ABN2AT94_9ACTN</name>
<dbReference type="Pfam" id="PF00005">
    <property type="entry name" value="ABC_tran"/>
    <property type="match status" value="2"/>
</dbReference>
<evidence type="ECO:0000256" key="2">
    <source>
        <dbReference type="ARBA" id="ARBA00022737"/>
    </source>
</evidence>
<dbReference type="GO" id="GO:0005524">
    <property type="term" value="F:ATP binding"/>
    <property type="evidence" value="ECO:0007669"/>
    <property type="project" value="UniProtKB-KW"/>
</dbReference>
<feature type="domain" description="ABC transporter" evidence="6">
    <location>
        <begin position="18"/>
        <end position="252"/>
    </location>
</feature>
<evidence type="ECO:0000256" key="5">
    <source>
        <dbReference type="SAM" id="MobiDB-lite"/>
    </source>
</evidence>
<dbReference type="InterPro" id="IPR017871">
    <property type="entry name" value="ABC_transporter-like_CS"/>
</dbReference>
<evidence type="ECO:0000256" key="1">
    <source>
        <dbReference type="ARBA" id="ARBA00022448"/>
    </source>
</evidence>
<evidence type="ECO:0000259" key="6">
    <source>
        <dbReference type="PROSITE" id="PS50893"/>
    </source>
</evidence>
<evidence type="ECO:0000313" key="7">
    <source>
        <dbReference type="EMBL" id="GAA1526712.1"/>
    </source>
</evidence>
<dbReference type="PANTHER" id="PTHR43790:SF9">
    <property type="entry name" value="GALACTOFURANOSE TRANSPORTER ATP-BINDING PROTEIN YTFR"/>
    <property type="match status" value="1"/>
</dbReference>
<comment type="caution">
    <text evidence="7">The sequence shown here is derived from an EMBL/GenBank/DDBJ whole genome shotgun (WGS) entry which is preliminary data.</text>
</comment>
<dbReference type="Proteomes" id="UP001500842">
    <property type="component" value="Unassembled WGS sequence"/>
</dbReference>